<comment type="caution">
    <text evidence="4">The sequence shown here is derived from an EMBL/GenBank/DDBJ whole genome shotgun (WGS) entry which is preliminary data.</text>
</comment>
<dbReference type="Gene3D" id="3.30.1330.10">
    <property type="entry name" value="PurM-like, N-terminal domain"/>
    <property type="match status" value="1"/>
</dbReference>
<comment type="catalytic activity">
    <reaction evidence="1">
        <text>thiamine phosphate + ATP = thiamine diphosphate + ADP</text>
        <dbReference type="Rhea" id="RHEA:15913"/>
        <dbReference type="ChEBI" id="CHEBI:30616"/>
        <dbReference type="ChEBI" id="CHEBI:37575"/>
        <dbReference type="ChEBI" id="CHEBI:58937"/>
        <dbReference type="ChEBI" id="CHEBI:456216"/>
        <dbReference type="EC" id="2.7.4.16"/>
    </reaction>
</comment>
<dbReference type="PIRSF" id="PIRSF005303">
    <property type="entry name" value="Thiam_monoph_kin"/>
    <property type="match status" value="1"/>
</dbReference>
<feature type="binding site" evidence="1">
    <location>
        <position position="102"/>
    </location>
    <ligand>
        <name>ATP</name>
        <dbReference type="ChEBI" id="CHEBI:30616"/>
    </ligand>
</feature>
<dbReference type="HAMAP" id="MF_02128">
    <property type="entry name" value="TMP_kinase"/>
    <property type="match status" value="1"/>
</dbReference>
<dbReference type="Pfam" id="PF00586">
    <property type="entry name" value="AIRS"/>
    <property type="match status" value="1"/>
</dbReference>
<comment type="pathway">
    <text evidence="1">Cofactor biosynthesis; thiamine diphosphate biosynthesis; thiamine diphosphate from thiamine phosphate: step 1/1.</text>
</comment>
<protein>
    <recommendedName>
        <fullName evidence="1">Thiamine-monophosphate kinase</fullName>
        <shortName evidence="1">TMP kinase</shortName>
        <shortName evidence="1">Thiamine-phosphate kinase</shortName>
        <ecNumber evidence="1">2.7.4.16</ecNumber>
    </recommendedName>
</protein>
<dbReference type="RefSeq" id="WP_343751038.1">
    <property type="nucleotide sequence ID" value="NZ_BAAADM010000011.1"/>
</dbReference>
<evidence type="ECO:0000259" key="2">
    <source>
        <dbReference type="Pfam" id="PF00586"/>
    </source>
</evidence>
<dbReference type="InterPro" id="IPR016188">
    <property type="entry name" value="PurM-like_N"/>
</dbReference>
<dbReference type="InterPro" id="IPR006283">
    <property type="entry name" value="ThiL-like"/>
</dbReference>
<dbReference type="Gene3D" id="3.90.650.10">
    <property type="entry name" value="PurM-like C-terminal domain"/>
    <property type="match status" value="1"/>
</dbReference>
<evidence type="ECO:0000259" key="3">
    <source>
        <dbReference type="Pfam" id="PF02769"/>
    </source>
</evidence>
<organism evidence="4 5">
    <name type="scientific">Lentibacillus halophilus</name>
    <dbReference type="NCBI Taxonomy" id="295065"/>
    <lineage>
        <taxon>Bacteria</taxon>
        <taxon>Bacillati</taxon>
        <taxon>Bacillota</taxon>
        <taxon>Bacilli</taxon>
        <taxon>Bacillales</taxon>
        <taxon>Bacillaceae</taxon>
        <taxon>Lentibacillus</taxon>
    </lineage>
</organism>
<dbReference type="InterPro" id="IPR010918">
    <property type="entry name" value="PurM-like_C_dom"/>
</dbReference>
<feature type="binding site" evidence="1">
    <location>
        <position position="43"/>
    </location>
    <ligand>
        <name>Mg(2+)</name>
        <dbReference type="ChEBI" id="CHEBI:18420"/>
        <label>2</label>
    </ligand>
</feature>
<keyword evidence="1" id="KW-0479">Metal-binding</keyword>
<feature type="binding site" evidence="1">
    <location>
        <position position="27"/>
    </location>
    <ligand>
        <name>Mg(2+)</name>
        <dbReference type="ChEBI" id="CHEBI:18420"/>
        <label>4</label>
    </ligand>
</feature>
<keyword evidence="1" id="KW-0460">Magnesium</keyword>
<name>A0ABP3IXK0_9BACI</name>
<keyword evidence="1" id="KW-0067">ATP-binding</keyword>
<comment type="function">
    <text evidence="1">Catalyzes the ATP-dependent phosphorylation of thiamine-monophosphate (TMP) to form thiamine-pyrophosphate (TPP), the active form of vitamin B1.</text>
</comment>
<dbReference type="EMBL" id="BAAADM010000011">
    <property type="protein sequence ID" value="GAA0431916.1"/>
    <property type="molecule type" value="Genomic_DNA"/>
</dbReference>
<keyword evidence="1 4" id="KW-0418">Kinase</keyword>
<comment type="miscellaneous">
    <text evidence="1">Reaction mechanism of ThiL seems to utilize a direct, inline transfer of the gamma-phosphate of ATP to TMP rather than a phosphorylated enzyme intermediate.</text>
</comment>
<feature type="binding site" evidence="1">
    <location>
        <position position="120"/>
    </location>
    <ligand>
        <name>Mg(2+)</name>
        <dbReference type="ChEBI" id="CHEBI:18420"/>
        <label>1</label>
    </ligand>
</feature>
<dbReference type="Pfam" id="PF02769">
    <property type="entry name" value="AIRS_C"/>
    <property type="match status" value="1"/>
</dbReference>
<feature type="binding site" evidence="1">
    <location>
        <position position="209"/>
    </location>
    <ligand>
        <name>Mg(2+)</name>
        <dbReference type="ChEBI" id="CHEBI:18420"/>
        <label>3</label>
    </ligand>
</feature>
<feature type="binding site" evidence="1">
    <location>
        <position position="145"/>
    </location>
    <ligand>
        <name>ATP</name>
        <dbReference type="ChEBI" id="CHEBI:30616"/>
    </ligand>
</feature>
<proteinExistence type="inferred from homology"/>
<dbReference type="SUPFAM" id="SSF55326">
    <property type="entry name" value="PurM N-terminal domain-like"/>
    <property type="match status" value="1"/>
</dbReference>
<accession>A0ABP3IXK0</accession>
<feature type="binding site" evidence="1">
    <location>
        <position position="27"/>
    </location>
    <ligand>
        <name>Mg(2+)</name>
        <dbReference type="ChEBI" id="CHEBI:18420"/>
        <label>3</label>
    </ligand>
</feature>
<feature type="binding site" evidence="1">
    <location>
        <position position="72"/>
    </location>
    <ligand>
        <name>Mg(2+)</name>
        <dbReference type="ChEBI" id="CHEBI:18420"/>
        <label>4</label>
    </ligand>
</feature>
<keyword evidence="1" id="KW-0547">Nucleotide-binding</keyword>
<dbReference type="PANTHER" id="PTHR30270">
    <property type="entry name" value="THIAMINE-MONOPHOSPHATE KINASE"/>
    <property type="match status" value="1"/>
</dbReference>
<evidence type="ECO:0000313" key="4">
    <source>
        <dbReference type="EMBL" id="GAA0431916.1"/>
    </source>
</evidence>
<dbReference type="SUPFAM" id="SSF56042">
    <property type="entry name" value="PurM C-terminal domain-like"/>
    <property type="match status" value="1"/>
</dbReference>
<feature type="binding site" evidence="1">
    <location>
        <position position="41"/>
    </location>
    <ligand>
        <name>Mg(2+)</name>
        <dbReference type="ChEBI" id="CHEBI:18420"/>
        <label>4</label>
    </ligand>
</feature>
<feature type="binding site" evidence="1">
    <location>
        <position position="72"/>
    </location>
    <ligand>
        <name>Mg(2+)</name>
        <dbReference type="ChEBI" id="CHEBI:18420"/>
        <label>2</label>
    </ligand>
</feature>
<feature type="binding site" evidence="1">
    <location>
        <position position="319"/>
    </location>
    <ligand>
        <name>substrate</name>
    </ligand>
</feature>
<sequence length="328" mass="36165">MDEFAFIERMKQSAYRQSSLVKGVGDDAAVFRQSARDIITTADTLLEGVHFSRTMMNPFYMGYRALAANMSDIAAMGAKPAFYLVSIVIPDSCSDDELNSIYRGMSSAASSQHMDLIGGDTVSGNELSIAITVIGFVAQDKARYRSAARSGDFVFVTGTLGDAAAGFHMLNTPKGYTDRTHYENSHCMPQIRSDFATRLESLNRVALNDISDGIANEVNEIAEASNVGITIYDDWLPTRSSFTQFSMDQQRNWKLYGGEDFELIGTVAEKEWETLKLIAANTNTQLTHIGYAEPSENNGHHVTLIDHADHKTPLLKKGYTHRSSDKNG</sequence>
<feature type="binding site" evidence="1">
    <location>
        <position position="43"/>
    </location>
    <ligand>
        <name>Mg(2+)</name>
        <dbReference type="ChEBI" id="CHEBI:18420"/>
        <label>1</label>
    </ligand>
</feature>
<feature type="binding site" evidence="1">
    <location>
        <position position="212"/>
    </location>
    <ligand>
        <name>Mg(2+)</name>
        <dbReference type="ChEBI" id="CHEBI:18420"/>
        <label>5</label>
    </ligand>
</feature>
<comment type="caution">
    <text evidence="1">Lacks conserved residue(s) required for the propagation of feature annotation.</text>
</comment>
<feature type="domain" description="PurM-like C-terminal" evidence="3">
    <location>
        <begin position="150"/>
        <end position="298"/>
    </location>
</feature>
<feature type="domain" description="PurM-like N-terminal" evidence="2">
    <location>
        <begin position="25"/>
        <end position="137"/>
    </location>
</feature>
<evidence type="ECO:0000313" key="5">
    <source>
        <dbReference type="Proteomes" id="UP001501459"/>
    </source>
</evidence>
<keyword evidence="1" id="KW-0784">Thiamine biosynthesis</keyword>
<feature type="binding site" evidence="1">
    <location>
        <begin position="119"/>
        <end position="120"/>
    </location>
    <ligand>
        <name>ATP</name>
        <dbReference type="ChEBI" id="CHEBI:30616"/>
    </ligand>
</feature>
<evidence type="ECO:0000256" key="1">
    <source>
        <dbReference type="HAMAP-Rule" id="MF_02128"/>
    </source>
</evidence>
<comment type="similarity">
    <text evidence="1">Belongs to the thiamine-monophosphate kinase family.</text>
</comment>
<dbReference type="InterPro" id="IPR036921">
    <property type="entry name" value="PurM-like_N_sf"/>
</dbReference>
<feature type="binding site" evidence="1">
    <location>
        <position position="211"/>
    </location>
    <ligand>
        <name>ATP</name>
        <dbReference type="ChEBI" id="CHEBI:30616"/>
    </ligand>
</feature>
<keyword evidence="5" id="KW-1185">Reference proteome</keyword>
<dbReference type="PANTHER" id="PTHR30270:SF0">
    <property type="entry name" value="THIAMINE-MONOPHOSPHATE KINASE"/>
    <property type="match status" value="1"/>
</dbReference>
<keyword evidence="1" id="KW-0808">Transferase</keyword>
<dbReference type="CDD" id="cd02194">
    <property type="entry name" value="ThiL"/>
    <property type="match status" value="1"/>
</dbReference>
<dbReference type="InterPro" id="IPR036676">
    <property type="entry name" value="PurM-like_C_sf"/>
</dbReference>
<dbReference type="GO" id="GO:0016301">
    <property type="term" value="F:kinase activity"/>
    <property type="evidence" value="ECO:0007669"/>
    <property type="project" value="UniProtKB-KW"/>
</dbReference>
<feature type="binding site" evidence="1">
    <location>
        <position position="72"/>
    </location>
    <ligand>
        <name>Mg(2+)</name>
        <dbReference type="ChEBI" id="CHEBI:18420"/>
        <label>3</label>
    </ligand>
</feature>
<dbReference type="NCBIfam" id="TIGR01379">
    <property type="entry name" value="thiL"/>
    <property type="match status" value="1"/>
</dbReference>
<dbReference type="EC" id="2.7.4.16" evidence="1"/>
<dbReference type="Proteomes" id="UP001501459">
    <property type="component" value="Unassembled WGS sequence"/>
</dbReference>
<feature type="binding site" evidence="1">
    <location>
        <position position="259"/>
    </location>
    <ligand>
        <name>substrate</name>
    </ligand>
</feature>
<reference evidence="5" key="1">
    <citation type="journal article" date="2019" name="Int. J. Syst. Evol. Microbiol.">
        <title>The Global Catalogue of Microorganisms (GCM) 10K type strain sequencing project: providing services to taxonomists for standard genome sequencing and annotation.</title>
        <authorList>
            <consortium name="The Broad Institute Genomics Platform"/>
            <consortium name="The Broad Institute Genome Sequencing Center for Infectious Disease"/>
            <person name="Wu L."/>
            <person name="Ma J."/>
        </authorList>
    </citation>
    <scope>NUCLEOTIDE SEQUENCE [LARGE SCALE GENOMIC DNA]</scope>
    <source>
        <strain evidence="5">JCM 12149</strain>
    </source>
</reference>
<feature type="binding site" evidence="1">
    <location>
        <position position="50"/>
    </location>
    <ligand>
        <name>substrate</name>
    </ligand>
</feature>
<gene>
    <name evidence="1 4" type="primary">thiL</name>
    <name evidence="4" type="ORF">GCM10008983_05600</name>
</gene>